<reference evidence="1" key="1">
    <citation type="submission" date="2023-03" db="EMBL/GenBank/DDBJ databases">
        <title>Emydomyces testavorans Genome Sequence.</title>
        <authorList>
            <person name="Hoyer L."/>
        </authorList>
    </citation>
    <scope>NUCLEOTIDE SEQUENCE</scope>
    <source>
        <strain evidence="1">16-2883</strain>
    </source>
</reference>
<protein>
    <submittedName>
        <fullName evidence="1">Cytochrome c oxidase subunit 6B</fullName>
    </submittedName>
</protein>
<dbReference type="EMBL" id="CP120628">
    <property type="protein sequence ID" value="WEW57215.1"/>
    <property type="molecule type" value="Genomic_DNA"/>
</dbReference>
<name>A0AAF0DG95_9EURO</name>
<dbReference type="Proteomes" id="UP001219355">
    <property type="component" value="Chromosome 2"/>
</dbReference>
<organism evidence="1 2">
    <name type="scientific">Emydomyces testavorans</name>
    <dbReference type="NCBI Taxonomy" id="2070801"/>
    <lineage>
        <taxon>Eukaryota</taxon>
        <taxon>Fungi</taxon>
        <taxon>Dikarya</taxon>
        <taxon>Ascomycota</taxon>
        <taxon>Pezizomycotina</taxon>
        <taxon>Eurotiomycetes</taxon>
        <taxon>Eurotiomycetidae</taxon>
        <taxon>Onygenales</taxon>
        <taxon>Nannizziopsiaceae</taxon>
        <taxon>Emydomyces</taxon>
    </lineage>
</organism>
<dbReference type="AlphaFoldDB" id="A0AAF0DG95"/>
<gene>
    <name evidence="1" type="primary">COX12</name>
    <name evidence="1" type="ORF">PRK78_002677</name>
</gene>
<evidence type="ECO:0000313" key="1">
    <source>
        <dbReference type="EMBL" id="WEW57215.1"/>
    </source>
</evidence>
<evidence type="ECO:0000313" key="2">
    <source>
        <dbReference type="Proteomes" id="UP001219355"/>
    </source>
</evidence>
<proteinExistence type="predicted"/>
<keyword evidence="2" id="KW-1185">Reference proteome</keyword>
<accession>A0AAF0DG95</accession>
<sequence length="85" mass="9518">MYEIPDADPDEPVETKPFKFVTGFDARFPNQNHSSLPTDLFALSPGPIDGMINARLAIFPLVLIDKRALACVEKTPERYLDTNKP</sequence>